<organism evidence="1 2">
    <name type="scientific">Dermacentor silvarum</name>
    <name type="common">Tick</name>
    <dbReference type="NCBI Taxonomy" id="543639"/>
    <lineage>
        <taxon>Eukaryota</taxon>
        <taxon>Metazoa</taxon>
        <taxon>Ecdysozoa</taxon>
        <taxon>Arthropoda</taxon>
        <taxon>Chelicerata</taxon>
        <taxon>Arachnida</taxon>
        <taxon>Acari</taxon>
        <taxon>Parasitiformes</taxon>
        <taxon>Ixodida</taxon>
        <taxon>Ixodoidea</taxon>
        <taxon>Ixodidae</taxon>
        <taxon>Rhipicephalinae</taxon>
        <taxon>Dermacentor</taxon>
    </lineage>
</organism>
<proteinExistence type="predicted"/>
<dbReference type="EMBL" id="CM023476">
    <property type="protein sequence ID" value="KAH7942032.1"/>
    <property type="molecule type" value="Genomic_DNA"/>
</dbReference>
<name>A0ACB8CH40_DERSI</name>
<evidence type="ECO:0000313" key="2">
    <source>
        <dbReference type="Proteomes" id="UP000821865"/>
    </source>
</evidence>
<comment type="caution">
    <text evidence="1">The sequence shown here is derived from an EMBL/GenBank/DDBJ whole genome shotgun (WGS) entry which is preliminary data.</text>
</comment>
<reference evidence="1" key="1">
    <citation type="submission" date="2020-05" db="EMBL/GenBank/DDBJ databases">
        <title>Large-scale comparative analyses of tick genomes elucidate their genetic diversity and vector capacities.</title>
        <authorList>
            <person name="Jia N."/>
            <person name="Wang J."/>
            <person name="Shi W."/>
            <person name="Du L."/>
            <person name="Sun Y."/>
            <person name="Zhan W."/>
            <person name="Jiang J."/>
            <person name="Wang Q."/>
            <person name="Zhang B."/>
            <person name="Ji P."/>
            <person name="Sakyi L.B."/>
            <person name="Cui X."/>
            <person name="Yuan T."/>
            <person name="Jiang B."/>
            <person name="Yang W."/>
            <person name="Lam T.T.-Y."/>
            <person name="Chang Q."/>
            <person name="Ding S."/>
            <person name="Wang X."/>
            <person name="Zhu J."/>
            <person name="Ruan X."/>
            <person name="Zhao L."/>
            <person name="Wei J."/>
            <person name="Que T."/>
            <person name="Du C."/>
            <person name="Cheng J."/>
            <person name="Dai P."/>
            <person name="Han X."/>
            <person name="Huang E."/>
            <person name="Gao Y."/>
            <person name="Liu J."/>
            <person name="Shao H."/>
            <person name="Ye R."/>
            <person name="Li L."/>
            <person name="Wei W."/>
            <person name="Wang X."/>
            <person name="Wang C."/>
            <person name="Yang T."/>
            <person name="Huo Q."/>
            <person name="Li W."/>
            <person name="Guo W."/>
            <person name="Chen H."/>
            <person name="Zhou L."/>
            <person name="Ni X."/>
            <person name="Tian J."/>
            <person name="Zhou Y."/>
            <person name="Sheng Y."/>
            <person name="Liu T."/>
            <person name="Pan Y."/>
            <person name="Xia L."/>
            <person name="Li J."/>
            <person name="Zhao F."/>
            <person name="Cao W."/>
        </authorList>
    </citation>
    <scope>NUCLEOTIDE SEQUENCE</scope>
    <source>
        <strain evidence="1">Dsil-2018</strain>
    </source>
</reference>
<dbReference type="Proteomes" id="UP000821865">
    <property type="component" value="Chromosome 7"/>
</dbReference>
<keyword evidence="2" id="KW-1185">Reference proteome</keyword>
<accession>A0ACB8CH40</accession>
<gene>
    <name evidence="1" type="ORF">HPB49_019909</name>
</gene>
<protein>
    <submittedName>
        <fullName evidence="1">Uncharacterized protein</fullName>
    </submittedName>
</protein>
<evidence type="ECO:0000313" key="1">
    <source>
        <dbReference type="EMBL" id="KAH7942032.1"/>
    </source>
</evidence>
<sequence>MPQAEKGGSRQRPWISVARLGLTAGPGAGITYESQVVAFERQFSARDYLLTRSGPSRVVNVTSALYRFGRVPWEQLETSGGDGVSVEYPGVESTYASSKLLLNLFSVHLARQLQGTEVTCNAVHPGVVATTINQKEPGLRHFLWNSFLHTFGTSPRKGARGSVYLSSSPGLRDVTGKYFVSCRQSSWSSKVLDDETAHKVCRRSAELVRAVLADAHSARAPSSAGTAAQETASFAGLLDDHSTRRDSS</sequence>